<evidence type="ECO:0000256" key="4">
    <source>
        <dbReference type="ARBA" id="ARBA00023034"/>
    </source>
</evidence>
<keyword evidence="5" id="KW-0325">Glycoprotein</keyword>
<organism evidence="9">
    <name type="scientific">Brassica campestris</name>
    <name type="common">Field mustard</name>
    <dbReference type="NCBI Taxonomy" id="3711"/>
    <lineage>
        <taxon>Eukaryota</taxon>
        <taxon>Viridiplantae</taxon>
        <taxon>Streptophyta</taxon>
        <taxon>Embryophyta</taxon>
        <taxon>Tracheophyta</taxon>
        <taxon>Spermatophyta</taxon>
        <taxon>Magnoliopsida</taxon>
        <taxon>eudicotyledons</taxon>
        <taxon>Gunneridae</taxon>
        <taxon>Pentapetalae</taxon>
        <taxon>rosids</taxon>
        <taxon>malvids</taxon>
        <taxon>Brassicales</taxon>
        <taxon>Brassicaceae</taxon>
        <taxon>Brassiceae</taxon>
        <taxon>Brassica</taxon>
    </lineage>
</organism>
<evidence type="ECO:0000256" key="7">
    <source>
        <dbReference type="RuleBase" id="RU367004"/>
    </source>
</evidence>
<comment type="function">
    <text evidence="7">May be involved in cell wall biosynthesis.</text>
</comment>
<evidence type="ECO:0000313" key="9">
    <source>
        <dbReference type="EMBL" id="VDD07591.1"/>
    </source>
</evidence>
<dbReference type="EC" id="2.4.1.-" evidence="7"/>
<dbReference type="GO" id="GO:0032580">
    <property type="term" value="C:Golgi cisterna membrane"/>
    <property type="evidence" value="ECO:0007669"/>
    <property type="project" value="UniProtKB-SubCell"/>
</dbReference>
<proteinExistence type="inferred from homology"/>
<dbReference type="EMBL" id="LS974624">
    <property type="protein sequence ID" value="CAG7899799.1"/>
    <property type="molecule type" value="Genomic_DNA"/>
</dbReference>
<dbReference type="GO" id="GO:0008107">
    <property type="term" value="F:galactoside 2-alpha-L-fucosyltransferase activity"/>
    <property type="evidence" value="ECO:0007669"/>
    <property type="project" value="InterPro"/>
</dbReference>
<dbReference type="EMBL" id="LR031575">
    <property type="protein sequence ID" value="VDD07591.1"/>
    <property type="molecule type" value="Genomic_DNA"/>
</dbReference>
<evidence type="ECO:0000256" key="5">
    <source>
        <dbReference type="ARBA" id="ARBA00023180"/>
    </source>
</evidence>
<evidence type="ECO:0000256" key="3">
    <source>
        <dbReference type="ARBA" id="ARBA00022679"/>
    </source>
</evidence>
<evidence type="ECO:0000256" key="6">
    <source>
        <dbReference type="ARBA" id="ARBA00023316"/>
    </source>
</evidence>
<keyword evidence="3 7" id="KW-0808">Transferase</keyword>
<keyword evidence="4 7" id="KW-0333">Golgi apparatus</keyword>
<evidence type="ECO:0000313" key="8">
    <source>
        <dbReference type="EMBL" id="CAG7899799.1"/>
    </source>
</evidence>
<evidence type="ECO:0000256" key="2">
    <source>
        <dbReference type="ARBA" id="ARBA00022676"/>
    </source>
</evidence>
<name>A0A3P6CCU3_BRACM</name>
<gene>
    <name evidence="9" type="ORF">BRAA08T35129Z</name>
    <name evidence="8" type="ORF">BRAPAZ1V2_A08P34650.2</name>
</gene>
<sequence length="113" mass="12648">MVLVYQPSGERVQQTDKKLHDQKALAEMYLLRLTDNLVTSTRSTFGYVSQGLGGLKPWILYEPRHKNAPDPFVRAMSMEPCSLKAPISACQAETIKTTPFVKYCVRIASQGLS</sequence>
<dbReference type="Pfam" id="PF03254">
    <property type="entry name" value="XG_FTase"/>
    <property type="match status" value="1"/>
</dbReference>
<keyword evidence="2 7" id="KW-0328">Glycosyltransferase</keyword>
<dbReference type="GO" id="GO:0071555">
    <property type="term" value="P:cell wall organization"/>
    <property type="evidence" value="ECO:0007669"/>
    <property type="project" value="UniProtKB-UniRule"/>
</dbReference>
<dbReference type="AlphaFoldDB" id="A0A3P6CCU3"/>
<evidence type="ECO:0000256" key="1">
    <source>
        <dbReference type="ARBA" id="ARBA00010481"/>
    </source>
</evidence>
<dbReference type="GO" id="GO:0042546">
    <property type="term" value="P:cell wall biogenesis"/>
    <property type="evidence" value="ECO:0007669"/>
    <property type="project" value="InterPro"/>
</dbReference>
<protein>
    <recommendedName>
        <fullName evidence="7">Fucosyltransferase</fullName>
        <ecNumber evidence="7">2.4.1.-</ecNumber>
    </recommendedName>
</protein>
<dbReference type="Gramene" id="A08p34650.2_BraZ1">
    <property type="protein sequence ID" value="A08p34650.2_BraZ1.CDS.1"/>
    <property type="gene ID" value="A08g34650.2_BraZ1"/>
</dbReference>
<dbReference type="InterPro" id="IPR004938">
    <property type="entry name" value="XG_FTase"/>
</dbReference>
<reference evidence="9" key="1">
    <citation type="submission" date="2018-11" db="EMBL/GenBank/DDBJ databases">
        <authorList>
            <consortium name="Genoscope - CEA"/>
            <person name="William W."/>
        </authorList>
    </citation>
    <scope>NUCLEOTIDE SEQUENCE</scope>
</reference>
<keyword evidence="6 7" id="KW-0961">Cell wall biogenesis/degradation</keyword>
<dbReference type="PANTHER" id="PTHR31889:SF56">
    <property type="entry name" value="FUCOSYLTRANSFERASE 9-RELATED"/>
    <property type="match status" value="1"/>
</dbReference>
<comment type="subcellular location">
    <subcellularLocation>
        <location evidence="7">Golgi apparatus</location>
        <location evidence="7">Golgi stack membrane</location>
        <topology evidence="7">Single-pass type II membrane protein</topology>
    </subcellularLocation>
</comment>
<comment type="similarity">
    <text evidence="1 7">Belongs to the glycosyltransferase 37 family.</text>
</comment>
<dbReference type="PANTHER" id="PTHR31889">
    <property type="entry name" value="FUCOSYLTRANSFERASE 2-RELATED"/>
    <property type="match status" value="1"/>
</dbReference>
<dbReference type="Proteomes" id="UP000694005">
    <property type="component" value="Chromosome A08"/>
</dbReference>
<accession>A0A3P6CCU3</accession>